<accession>A0A8R1I071</accession>
<feature type="compositionally biased region" description="Basic and acidic residues" evidence="1">
    <location>
        <begin position="296"/>
        <end position="306"/>
    </location>
</feature>
<dbReference type="EnsemblMetazoa" id="CJA10960.1">
    <property type="protein sequence ID" value="CJA10960.1"/>
    <property type="gene ID" value="WBGene00130164"/>
</dbReference>
<feature type="domain" description="J" evidence="2">
    <location>
        <begin position="666"/>
        <end position="730"/>
    </location>
</feature>
<evidence type="ECO:0000256" key="1">
    <source>
        <dbReference type="SAM" id="MobiDB-lite"/>
    </source>
</evidence>
<dbReference type="Pfam" id="PF00226">
    <property type="entry name" value="DnaJ"/>
    <property type="match status" value="1"/>
</dbReference>
<sequence length="833" mass="92706">MSSVDDPEKHFLGNLLEDDTSASSFAENATSATASVLSQLQSVGPVMRPVTDASVMNAWPEPPPPYSPRLEASELSSNINTTLCGSTQAPAAASWYPFSDRKETSAFDLLASLGAHSSATLSVPPHAPASSQFQHVSYHHHHHTHNVQVQNHYFPAPPPGLEAFGPRPTTTTTTTTTAPPPPQSAIPNSSTLYDTISPQLWDYTGLANISTDSNSVLFSDWKKENMSQTTPQTATSSDSSLSLKSLGKEEEERNSPLSPKEVVKLARGKKQLAKSYADHLSKSAATTPKKGIPIGSEKKQKQELAKKNSQTLGETSRIIVKEQPHSAPVVSKMPFSYRDVAARVENSSNSNHSLHHSDELPSVNHERKDTSSLSSNSSETKIVATKSSGLFSVKASGGSRRSDSNRRSRSDNDHTFQKISKNKKVNKSNVVVAPIVYETVHPVDASSRFDALKNLDSISTQQNVKKSSNGRPPLIQEVFSRSSSPVDCLEDTEGEDVLRARSASNCIQPNVNNQVKKEQKKRGAVHTNQQRRRKSRKVEPTWWYTAMNTVVDFAALVWSYVYHILQWTFELIVDVCSKIHDLCINFGESVYCGAWKGFRKLCLAIVCCLFALVCYFRKGAFILRSLNLKNENDEKKELDWGCKRELPIPTNANEYVDRLSRETIRDAYSVFGLKCDCSDDEIKRNYKRIAALVSPDKCCMESAEDVFFLVNIAFEAIGNSTARYNYTADRAATSETHLKVLRSWEEMVTHYEEVRNTLFCDCTKRHYRVRTTIQPAQARYCKKCAIKHPAKQNDIWVEKRNLGLTTVYLTCAENVVYDITEWATCEVGAIGKN</sequence>
<protein>
    <submittedName>
        <fullName evidence="3">J domain-containing protein</fullName>
    </submittedName>
</protein>
<reference evidence="3" key="2">
    <citation type="submission" date="2022-06" db="UniProtKB">
        <authorList>
            <consortium name="EnsemblMetazoa"/>
        </authorList>
    </citation>
    <scope>IDENTIFICATION</scope>
    <source>
        <strain evidence="3">DF5081</strain>
    </source>
</reference>
<dbReference type="SUPFAM" id="SSF46565">
    <property type="entry name" value="Chaperone J-domain"/>
    <property type="match status" value="1"/>
</dbReference>
<dbReference type="Pfam" id="PF14901">
    <property type="entry name" value="Jiv90"/>
    <property type="match status" value="1"/>
</dbReference>
<dbReference type="AlphaFoldDB" id="A0A8R1I071"/>
<evidence type="ECO:0000313" key="3">
    <source>
        <dbReference type="EnsemblMetazoa" id="CJA10960.1"/>
    </source>
</evidence>
<dbReference type="Proteomes" id="UP000005237">
    <property type="component" value="Unassembled WGS sequence"/>
</dbReference>
<dbReference type="SMART" id="SM00271">
    <property type="entry name" value="DnaJ"/>
    <property type="match status" value="1"/>
</dbReference>
<feature type="region of interest" description="Disordered" evidence="1">
    <location>
        <begin position="346"/>
        <end position="422"/>
    </location>
</feature>
<reference evidence="4" key="1">
    <citation type="submission" date="2010-08" db="EMBL/GenBank/DDBJ databases">
        <authorList>
            <consortium name="Caenorhabditis japonica Sequencing Consortium"/>
            <person name="Wilson R.K."/>
        </authorList>
    </citation>
    <scope>NUCLEOTIDE SEQUENCE [LARGE SCALE GENOMIC DNA]</scope>
    <source>
        <strain evidence="4">DF5081</strain>
    </source>
</reference>
<keyword evidence="4" id="KW-1185">Reference proteome</keyword>
<dbReference type="InterPro" id="IPR001623">
    <property type="entry name" value="DnaJ_domain"/>
</dbReference>
<evidence type="ECO:0000259" key="2">
    <source>
        <dbReference type="PROSITE" id="PS50076"/>
    </source>
</evidence>
<feature type="region of interest" description="Disordered" evidence="1">
    <location>
        <begin position="274"/>
        <end position="327"/>
    </location>
</feature>
<dbReference type="InterPro" id="IPR032843">
    <property type="entry name" value="Jiv"/>
</dbReference>
<feature type="compositionally biased region" description="Low complexity" evidence="1">
    <location>
        <begin position="236"/>
        <end position="245"/>
    </location>
</feature>
<dbReference type="CDD" id="cd06257">
    <property type="entry name" value="DnaJ"/>
    <property type="match status" value="1"/>
</dbReference>
<dbReference type="PANTHER" id="PTHR44665:SF1">
    <property type="entry name" value="DNAJ HOMOLOG SUBFAMILY C MEMBER 14"/>
    <property type="match status" value="1"/>
</dbReference>
<feature type="region of interest" description="Disordered" evidence="1">
    <location>
        <begin position="514"/>
        <end position="533"/>
    </location>
</feature>
<dbReference type="InterPro" id="IPR036869">
    <property type="entry name" value="J_dom_sf"/>
</dbReference>
<evidence type="ECO:0000313" key="4">
    <source>
        <dbReference type="Proteomes" id="UP000005237"/>
    </source>
</evidence>
<proteinExistence type="predicted"/>
<feature type="compositionally biased region" description="Basic and acidic residues" evidence="1">
    <location>
        <begin position="400"/>
        <end position="416"/>
    </location>
</feature>
<feature type="region of interest" description="Disordered" evidence="1">
    <location>
        <begin position="157"/>
        <end position="191"/>
    </location>
</feature>
<feature type="region of interest" description="Disordered" evidence="1">
    <location>
        <begin position="227"/>
        <end position="260"/>
    </location>
</feature>
<dbReference type="InterPro" id="IPR052317">
    <property type="entry name" value="Viral_replicn-host_int_reg"/>
</dbReference>
<feature type="compositionally biased region" description="Basic residues" evidence="1">
    <location>
        <begin position="518"/>
        <end position="533"/>
    </location>
</feature>
<feature type="compositionally biased region" description="Low complexity" evidence="1">
    <location>
        <begin position="166"/>
        <end position="177"/>
    </location>
</feature>
<name>A0A8R1I071_CAEJA</name>
<dbReference type="PANTHER" id="PTHR44665">
    <property type="entry name" value="DNAJ HOMOLOG SUBFAMILY C MEMBER 14"/>
    <property type="match status" value="1"/>
</dbReference>
<organism evidence="3 4">
    <name type="scientific">Caenorhabditis japonica</name>
    <dbReference type="NCBI Taxonomy" id="281687"/>
    <lineage>
        <taxon>Eukaryota</taxon>
        <taxon>Metazoa</taxon>
        <taxon>Ecdysozoa</taxon>
        <taxon>Nematoda</taxon>
        <taxon>Chromadorea</taxon>
        <taxon>Rhabditida</taxon>
        <taxon>Rhabditina</taxon>
        <taxon>Rhabditomorpha</taxon>
        <taxon>Rhabditoidea</taxon>
        <taxon>Rhabditidae</taxon>
        <taxon>Peloderinae</taxon>
        <taxon>Caenorhabditis</taxon>
    </lineage>
</organism>
<feature type="compositionally biased region" description="Basic and acidic residues" evidence="1">
    <location>
        <begin position="355"/>
        <end position="370"/>
    </location>
</feature>
<dbReference type="PROSITE" id="PS50076">
    <property type="entry name" value="DNAJ_2"/>
    <property type="match status" value="1"/>
</dbReference>
<dbReference type="Gene3D" id="1.10.287.110">
    <property type="entry name" value="DnaJ domain"/>
    <property type="match status" value="1"/>
</dbReference>